<name>X5MGL5_BARHN</name>
<dbReference type="RefSeq" id="WP_051524354.1">
    <property type="nucleotide sequence ID" value="NZ_CACVBK010000010.1"/>
</dbReference>
<accession>X5MGL5</accession>
<dbReference type="Proteomes" id="UP000019801">
    <property type="component" value="Chromosome I"/>
</dbReference>
<reference evidence="2" key="1">
    <citation type="submission" date="2013-11" db="EMBL/GenBank/DDBJ databases">
        <title>Genome sequencing of Bartonella spp. isolated from human blood.</title>
        <authorList>
            <person name="Raoult D."/>
        </authorList>
    </citation>
    <scope>NUCLEOTIDE SEQUENCE</scope>
    <source>
        <strain evidence="2">BM1374165</strain>
    </source>
</reference>
<dbReference type="EMBL" id="HG969191">
    <property type="protein sequence ID" value="CDO47449.1"/>
    <property type="molecule type" value="Genomic_DNA"/>
</dbReference>
<dbReference type="PATRIC" id="fig|38323.4.peg.1616"/>
<dbReference type="AlphaFoldDB" id="X5MGL5"/>
<evidence type="ECO:0000313" key="2">
    <source>
        <dbReference type="Proteomes" id="UP000019801"/>
    </source>
</evidence>
<proteinExistence type="predicted"/>
<protein>
    <submittedName>
        <fullName evidence="1">Uncharacterized protein</fullName>
    </submittedName>
</protein>
<dbReference type="KEGG" id="bhs:BM1374165_01473"/>
<sequence length="81" mass="9680">MPKNIYLRHFYKMVADTKAAQLSLEKQIKRMIVSMNDKAIKLKKELEMQDLNSEVFSAIINIIQKRSQHLKFYLFSFHFIS</sequence>
<organism evidence="1 2">
    <name type="scientific">Bartonella henselae</name>
    <name type="common">Rochalimaea henselae</name>
    <dbReference type="NCBI Taxonomy" id="38323"/>
    <lineage>
        <taxon>Bacteria</taxon>
        <taxon>Pseudomonadati</taxon>
        <taxon>Pseudomonadota</taxon>
        <taxon>Alphaproteobacteria</taxon>
        <taxon>Hyphomicrobiales</taxon>
        <taxon>Bartonellaceae</taxon>
        <taxon>Bartonella</taxon>
    </lineage>
</organism>
<gene>
    <name evidence="1" type="ORF">BM1374165_01473</name>
</gene>
<evidence type="ECO:0000313" key="1">
    <source>
        <dbReference type="EMBL" id="CDO47449.1"/>
    </source>
</evidence>